<dbReference type="Proteomes" id="UP001206925">
    <property type="component" value="Unassembled WGS sequence"/>
</dbReference>
<evidence type="ECO:0000313" key="2">
    <source>
        <dbReference type="Proteomes" id="UP001206925"/>
    </source>
</evidence>
<gene>
    <name evidence="1" type="ORF">M8C21_022990</name>
</gene>
<keyword evidence="2" id="KW-1185">Reference proteome</keyword>
<organism evidence="1 2">
    <name type="scientific">Ambrosia artemisiifolia</name>
    <name type="common">Common ragweed</name>
    <dbReference type="NCBI Taxonomy" id="4212"/>
    <lineage>
        <taxon>Eukaryota</taxon>
        <taxon>Viridiplantae</taxon>
        <taxon>Streptophyta</taxon>
        <taxon>Embryophyta</taxon>
        <taxon>Tracheophyta</taxon>
        <taxon>Spermatophyta</taxon>
        <taxon>Magnoliopsida</taxon>
        <taxon>eudicotyledons</taxon>
        <taxon>Gunneridae</taxon>
        <taxon>Pentapetalae</taxon>
        <taxon>asterids</taxon>
        <taxon>campanulids</taxon>
        <taxon>Asterales</taxon>
        <taxon>Asteraceae</taxon>
        <taxon>Asteroideae</taxon>
        <taxon>Heliantheae alliance</taxon>
        <taxon>Heliantheae</taxon>
        <taxon>Ambrosia</taxon>
    </lineage>
</organism>
<proteinExistence type="predicted"/>
<evidence type="ECO:0000313" key="1">
    <source>
        <dbReference type="EMBL" id="KAI7737257.1"/>
    </source>
</evidence>
<name>A0AAD5C8W0_AMBAR</name>
<comment type="caution">
    <text evidence="1">The sequence shown here is derived from an EMBL/GenBank/DDBJ whole genome shotgun (WGS) entry which is preliminary data.</text>
</comment>
<sequence length="49" mass="5358">MTRHLLPLPSPPVLQVPNNLSMGFIVENVVAVMESNRLSGGDARNQETQ</sequence>
<reference evidence="1" key="1">
    <citation type="submission" date="2022-06" db="EMBL/GenBank/DDBJ databases">
        <title>Uncovering the hologenomic basis of an extraordinary plant invasion.</title>
        <authorList>
            <person name="Bieker V.C."/>
            <person name="Martin M.D."/>
            <person name="Gilbert T."/>
            <person name="Hodgins K."/>
            <person name="Battlay P."/>
            <person name="Petersen B."/>
            <person name="Wilson J."/>
        </authorList>
    </citation>
    <scope>NUCLEOTIDE SEQUENCE</scope>
    <source>
        <strain evidence="1">AA19_3_7</strain>
        <tissue evidence="1">Leaf</tissue>
    </source>
</reference>
<dbReference type="EMBL" id="JAMZMK010009073">
    <property type="protein sequence ID" value="KAI7737257.1"/>
    <property type="molecule type" value="Genomic_DNA"/>
</dbReference>
<dbReference type="AlphaFoldDB" id="A0AAD5C8W0"/>
<accession>A0AAD5C8W0</accession>
<protein>
    <submittedName>
        <fullName evidence="1">Uncharacterized protein</fullName>
    </submittedName>
</protein>